<evidence type="ECO:0000256" key="1">
    <source>
        <dbReference type="ARBA" id="ARBA00010134"/>
    </source>
</evidence>
<proteinExistence type="inferred from homology"/>
<dbReference type="InterPro" id="IPR011990">
    <property type="entry name" value="TPR-like_helical_dom_sf"/>
</dbReference>
<evidence type="ECO:0000313" key="5">
    <source>
        <dbReference type="EMBL" id="RAI38195.1"/>
    </source>
</evidence>
<dbReference type="Gene3D" id="1.25.40.10">
    <property type="entry name" value="Tetratricopeptide repeat domain"/>
    <property type="match status" value="3"/>
</dbReference>
<comment type="caution">
    <text evidence="5">The sequence shown here is derived from an EMBL/GenBank/DDBJ whole genome shotgun (WGS) entry which is preliminary data.</text>
</comment>
<dbReference type="SUPFAM" id="SSF52129">
    <property type="entry name" value="Caspase-like"/>
    <property type="match status" value="1"/>
</dbReference>
<accession>A0A327KL47</accession>
<dbReference type="SMART" id="SM00028">
    <property type="entry name" value="TPR"/>
    <property type="match status" value="7"/>
</dbReference>
<dbReference type="PANTHER" id="PTHR22576:SF37">
    <property type="entry name" value="MUCOSA-ASSOCIATED LYMPHOID TISSUE LYMPHOMA TRANSLOCATION PROTEIN 1"/>
    <property type="match status" value="1"/>
</dbReference>
<feature type="repeat" description="TPR" evidence="2">
    <location>
        <begin position="294"/>
        <end position="327"/>
    </location>
</feature>
<dbReference type="GO" id="GO:0006508">
    <property type="term" value="P:proteolysis"/>
    <property type="evidence" value="ECO:0007669"/>
    <property type="project" value="InterPro"/>
</dbReference>
<comment type="similarity">
    <text evidence="1">Belongs to the peptidase C14A family.</text>
</comment>
<evidence type="ECO:0000256" key="3">
    <source>
        <dbReference type="SAM" id="MobiDB-lite"/>
    </source>
</evidence>
<dbReference type="EMBL" id="NPEU01000138">
    <property type="protein sequence ID" value="RAI38195.1"/>
    <property type="molecule type" value="Genomic_DNA"/>
</dbReference>
<evidence type="ECO:0000313" key="6">
    <source>
        <dbReference type="Proteomes" id="UP000248863"/>
    </source>
</evidence>
<protein>
    <recommendedName>
        <fullName evidence="4">Caspase family p20 domain-containing protein</fullName>
    </recommendedName>
</protein>
<dbReference type="InterPro" id="IPR029030">
    <property type="entry name" value="Caspase-like_dom_sf"/>
</dbReference>
<dbReference type="Pfam" id="PF13432">
    <property type="entry name" value="TPR_16"/>
    <property type="match status" value="2"/>
</dbReference>
<dbReference type="InterPro" id="IPR019734">
    <property type="entry name" value="TPR_rpt"/>
</dbReference>
<gene>
    <name evidence="5" type="ORF">CH338_13540</name>
</gene>
<dbReference type="SUPFAM" id="SSF48452">
    <property type="entry name" value="TPR-like"/>
    <property type="match status" value="1"/>
</dbReference>
<dbReference type="PROSITE" id="PS50005">
    <property type="entry name" value="TPR"/>
    <property type="match status" value="5"/>
</dbReference>
<sequence length="646" mass="68773">MRCLSSLRSTEAIMLEDGFSSPPSPPPRSSPKPSAAPSAASLAASVPRAALPAPWSVLGRSAVRLLLLGLLAVVVTAAPPVAGAPKRADAQAADRTACAGKDPDASIAACSRLLDGVANAPVSERAIWFNNRGVALNQKGHHDLAIRDFDEAIRLGHRGAYANRGFAHRRKGDLDQAARDYGEAIRLDPSRPQGYNNLGVVYRLRGELDRAIREYDEAIRRDPKYTSAYNNRGFALVMKGETDRAMRDFDQAITLDPAYSNAYRHRADVLARRGDIRGAMRDYDSAIRLDPKYAAAYRGRGELLARIGDVDRALADLDEAIRFDPADPGAYTARGQVLEQKNESARALSDYRIAVTLPESSEAKAARDKARDRIAALAAAPPVAAPAAVTSAAAPATAAIAPSAAPQKSIAAPAFARRVALIVGNSAYVHAPPLANPENDAGDVAAALRRIGFDVVEGRNLDRRGMDDAVRSFGRKLDGADLAVFFYAGHGLQVAGKNYLVPVDAKLERPGDLALDAVDVSLVLAQMEADKRVNLVFLDACRDNPLSRSLARSLGTRSASVGTGLASIQSALGTMIAYATQPDNVALDGEGRNSPFTTALLKHIGTPGVDIGTIMRRVRAEVVTATREKQVPWDHSSLIGDVVMVP</sequence>
<reference evidence="5 6" key="1">
    <citation type="submission" date="2017-07" db="EMBL/GenBank/DDBJ databases">
        <title>Draft Genome Sequences of Select Purple Nonsulfur Bacteria.</title>
        <authorList>
            <person name="Lasarre B."/>
            <person name="Mckinlay J.B."/>
        </authorList>
    </citation>
    <scope>NUCLEOTIDE SEQUENCE [LARGE SCALE GENOMIC DNA]</scope>
    <source>
        <strain evidence="5 6">DSM 11907</strain>
    </source>
</reference>
<dbReference type="InterPro" id="IPR001309">
    <property type="entry name" value="Pept_C14_p20"/>
</dbReference>
<dbReference type="InterPro" id="IPR052039">
    <property type="entry name" value="Caspase-related_regulators"/>
</dbReference>
<evidence type="ECO:0000259" key="4">
    <source>
        <dbReference type="PROSITE" id="PS50208"/>
    </source>
</evidence>
<keyword evidence="6" id="KW-1185">Reference proteome</keyword>
<dbReference type="AlphaFoldDB" id="A0A327KL47"/>
<dbReference type="PANTHER" id="PTHR22576">
    <property type="entry name" value="MUCOSA ASSOCIATED LYMPHOID TISSUE LYMPHOMA TRANSLOCATION PROTEIN 1/PARACASPASE"/>
    <property type="match status" value="1"/>
</dbReference>
<keyword evidence="2" id="KW-0802">TPR repeat</keyword>
<dbReference type="OrthoDB" id="9816009at2"/>
<feature type="region of interest" description="Disordered" evidence="3">
    <location>
        <begin position="15"/>
        <end position="39"/>
    </location>
</feature>
<dbReference type="Proteomes" id="UP000248863">
    <property type="component" value="Unassembled WGS sequence"/>
</dbReference>
<dbReference type="InterPro" id="IPR011600">
    <property type="entry name" value="Pept_C14_caspase"/>
</dbReference>
<dbReference type="PROSITE" id="PS50293">
    <property type="entry name" value="TPR_REGION"/>
    <property type="match status" value="2"/>
</dbReference>
<feature type="domain" description="Caspase family p20" evidence="4">
    <location>
        <begin position="416"/>
        <end position="493"/>
    </location>
</feature>
<feature type="repeat" description="TPR" evidence="2">
    <location>
        <begin position="226"/>
        <end position="259"/>
    </location>
</feature>
<organism evidence="5 6">
    <name type="scientific">Rhodoplanes elegans</name>
    <dbReference type="NCBI Taxonomy" id="29408"/>
    <lineage>
        <taxon>Bacteria</taxon>
        <taxon>Pseudomonadati</taxon>
        <taxon>Pseudomonadota</taxon>
        <taxon>Alphaproteobacteria</taxon>
        <taxon>Hyphomicrobiales</taxon>
        <taxon>Nitrobacteraceae</taxon>
        <taxon>Rhodoplanes</taxon>
    </lineage>
</organism>
<dbReference type="PROSITE" id="PS50208">
    <property type="entry name" value="CASPASE_P20"/>
    <property type="match status" value="1"/>
</dbReference>
<evidence type="ECO:0000256" key="2">
    <source>
        <dbReference type="PROSITE-ProRule" id="PRU00339"/>
    </source>
</evidence>
<dbReference type="Pfam" id="PF00656">
    <property type="entry name" value="Peptidase_C14"/>
    <property type="match status" value="1"/>
</dbReference>
<dbReference type="Pfam" id="PF13181">
    <property type="entry name" value="TPR_8"/>
    <property type="match status" value="1"/>
</dbReference>
<feature type="repeat" description="TPR" evidence="2">
    <location>
        <begin position="260"/>
        <end position="293"/>
    </location>
</feature>
<feature type="repeat" description="TPR" evidence="2">
    <location>
        <begin position="158"/>
        <end position="191"/>
    </location>
</feature>
<dbReference type="InterPro" id="IPR015917">
    <property type="entry name" value="Pept_C14A"/>
</dbReference>
<feature type="repeat" description="TPR" evidence="2">
    <location>
        <begin position="192"/>
        <end position="225"/>
    </location>
</feature>
<dbReference type="GO" id="GO:0004197">
    <property type="term" value="F:cysteine-type endopeptidase activity"/>
    <property type="evidence" value="ECO:0007669"/>
    <property type="project" value="InterPro"/>
</dbReference>
<dbReference type="SMART" id="SM00115">
    <property type="entry name" value="CASc"/>
    <property type="match status" value="1"/>
</dbReference>
<name>A0A327KL47_9BRAD</name>
<dbReference type="Gene3D" id="3.40.50.1460">
    <property type="match status" value="1"/>
</dbReference>